<feature type="compositionally biased region" description="Polar residues" evidence="1">
    <location>
        <begin position="316"/>
        <end position="329"/>
    </location>
</feature>
<name>A0AAW0YZ14_9TREE</name>
<dbReference type="EMBL" id="JBCAWK010000006">
    <property type="protein sequence ID" value="KAK8854932.1"/>
    <property type="molecule type" value="Genomic_DNA"/>
</dbReference>
<reference evidence="3 4" key="1">
    <citation type="journal article" date="2024" name="bioRxiv">
        <title>Comparative genomics of Cryptococcus and Kwoniella reveals pathogenesis evolution and contrasting karyotype dynamics via intercentromeric recombination or chromosome fusion.</title>
        <authorList>
            <person name="Coelho M.A."/>
            <person name="David-Palma M."/>
            <person name="Shea T."/>
            <person name="Bowers K."/>
            <person name="McGinley-Smith S."/>
            <person name="Mohammad A.W."/>
            <person name="Gnirke A."/>
            <person name="Yurkov A.M."/>
            <person name="Nowrousian M."/>
            <person name="Sun S."/>
            <person name="Cuomo C.A."/>
            <person name="Heitman J."/>
        </authorList>
    </citation>
    <scope>NUCLEOTIDE SEQUENCE [LARGE SCALE GENOMIC DNA]</scope>
    <source>
        <strain evidence="3 4">CBS 13917</strain>
    </source>
</reference>
<feature type="region of interest" description="Disordered" evidence="1">
    <location>
        <begin position="383"/>
        <end position="402"/>
    </location>
</feature>
<feature type="region of interest" description="Disordered" evidence="1">
    <location>
        <begin position="26"/>
        <end position="54"/>
    </location>
</feature>
<feature type="compositionally biased region" description="Low complexity" evidence="1">
    <location>
        <begin position="146"/>
        <end position="157"/>
    </location>
</feature>
<dbReference type="Proteomes" id="UP001388673">
    <property type="component" value="Unassembled WGS sequence"/>
</dbReference>
<evidence type="ECO:0000259" key="2">
    <source>
        <dbReference type="SMART" id="SM01273"/>
    </source>
</evidence>
<feature type="compositionally biased region" description="Low complexity" evidence="1">
    <location>
        <begin position="204"/>
        <end position="224"/>
    </location>
</feature>
<sequence length="402" mass="42905">MSLPPLNPNKTAAGIIVDPRTLERVVPQSRRSDGTVRKERKIRPGFTPQEDVGLFRPKAVARASAISTAVPGSNRPAPPLAAKADNPFAQEALKEKTKAQLKNERRREKKREKASVNWDEEQDDEDADDDEMKEAFEKVDKERQWAGVDAGADAGAGSENAFPPLQQGDGGVPGKSVVDEVKAEDEKVNSQTELLTPPPPGPGPEIKAPAPTSTTTEPPSATITNGTPTPTAASIISDRKAEIKARPQQNPHPIQGGRKGPIGLAHPPPIEAEKPKPPPPQTRADSSDSWRPARKSQPQARSQKSSRAVQNGGGQPQSQAKSQLQSTRSRQSKPPPGSATAPPDTESKAPPAPRERREVRVRQGGANDVSSLANRVKNLVIASAVGNGTPREKKTGTPKTET</sequence>
<dbReference type="InterPro" id="IPR039333">
    <property type="entry name" value="PYM1"/>
</dbReference>
<dbReference type="AlphaFoldDB" id="A0AAW0YZ14"/>
<feature type="compositionally biased region" description="Basic and acidic residues" evidence="1">
    <location>
        <begin position="133"/>
        <end position="144"/>
    </location>
</feature>
<dbReference type="RefSeq" id="XP_066803170.1">
    <property type="nucleotide sequence ID" value="XM_066946778.1"/>
</dbReference>
<dbReference type="GO" id="GO:0005737">
    <property type="term" value="C:cytoplasm"/>
    <property type="evidence" value="ECO:0007669"/>
    <property type="project" value="TreeGrafter"/>
</dbReference>
<dbReference type="KEGG" id="kne:92180929"/>
<dbReference type="PANTHER" id="PTHR22959">
    <property type="entry name" value="PYM PROTEIN"/>
    <property type="match status" value="1"/>
</dbReference>
<dbReference type="PANTHER" id="PTHR22959:SF0">
    <property type="entry name" value="PARTNER OF Y14 AND MAGO"/>
    <property type="match status" value="1"/>
</dbReference>
<accession>A0AAW0YZ14</accession>
<feature type="compositionally biased region" description="Basic and acidic residues" evidence="1">
    <location>
        <begin position="177"/>
        <end position="188"/>
    </location>
</feature>
<feature type="compositionally biased region" description="Basic and acidic residues" evidence="1">
    <location>
        <begin position="390"/>
        <end position="402"/>
    </location>
</feature>
<feature type="compositionally biased region" description="Basic and acidic residues" evidence="1">
    <location>
        <begin position="92"/>
        <end position="114"/>
    </location>
</feature>
<dbReference type="InterPro" id="IPR036348">
    <property type="entry name" value="WIBG_N_sf"/>
</dbReference>
<dbReference type="GO" id="GO:1903259">
    <property type="term" value="P:exon-exon junction complex disassembly"/>
    <property type="evidence" value="ECO:0007669"/>
    <property type="project" value="InterPro"/>
</dbReference>
<proteinExistence type="predicted"/>
<dbReference type="SUPFAM" id="SSF101931">
    <property type="entry name" value="Pym (Within the bgcn gene intron protein, WIBG), N-terminal domain"/>
    <property type="match status" value="1"/>
</dbReference>
<dbReference type="Pfam" id="PF09282">
    <property type="entry name" value="Mago-bind"/>
    <property type="match status" value="1"/>
</dbReference>
<feature type="compositionally biased region" description="Acidic residues" evidence="1">
    <location>
        <begin position="118"/>
        <end position="132"/>
    </location>
</feature>
<feature type="compositionally biased region" description="Polar residues" evidence="1">
    <location>
        <begin position="225"/>
        <end position="234"/>
    </location>
</feature>
<dbReference type="GO" id="GO:0035145">
    <property type="term" value="C:exon-exon junction complex"/>
    <property type="evidence" value="ECO:0007669"/>
    <property type="project" value="TreeGrafter"/>
</dbReference>
<feature type="domain" description="WIBG Mago-binding" evidence="2">
    <location>
        <begin position="22"/>
        <end position="48"/>
    </location>
</feature>
<gene>
    <name evidence="3" type="ORF">IAR55_003671</name>
</gene>
<organism evidence="3 4">
    <name type="scientific">Kwoniella newhampshirensis</name>
    <dbReference type="NCBI Taxonomy" id="1651941"/>
    <lineage>
        <taxon>Eukaryota</taxon>
        <taxon>Fungi</taxon>
        <taxon>Dikarya</taxon>
        <taxon>Basidiomycota</taxon>
        <taxon>Agaricomycotina</taxon>
        <taxon>Tremellomycetes</taxon>
        <taxon>Tremellales</taxon>
        <taxon>Cryptococcaceae</taxon>
        <taxon>Kwoniella</taxon>
    </lineage>
</organism>
<comment type="caution">
    <text evidence="3">The sequence shown here is derived from an EMBL/GenBank/DDBJ whole genome shotgun (WGS) entry which is preliminary data.</text>
</comment>
<dbReference type="SMART" id="SM01273">
    <property type="entry name" value="Mago-bind"/>
    <property type="match status" value="1"/>
</dbReference>
<dbReference type="GO" id="GO:0003723">
    <property type="term" value="F:RNA binding"/>
    <property type="evidence" value="ECO:0007669"/>
    <property type="project" value="TreeGrafter"/>
</dbReference>
<dbReference type="InterPro" id="IPR015362">
    <property type="entry name" value="WIBG_mago-bd"/>
</dbReference>
<evidence type="ECO:0000313" key="4">
    <source>
        <dbReference type="Proteomes" id="UP001388673"/>
    </source>
</evidence>
<evidence type="ECO:0000256" key="1">
    <source>
        <dbReference type="SAM" id="MobiDB-lite"/>
    </source>
</evidence>
<feature type="compositionally biased region" description="Polar residues" evidence="1">
    <location>
        <begin position="296"/>
        <end position="309"/>
    </location>
</feature>
<protein>
    <recommendedName>
        <fullName evidence="2">WIBG Mago-binding domain-containing protein</fullName>
    </recommendedName>
</protein>
<dbReference type="GeneID" id="92180929"/>
<feature type="region of interest" description="Disordered" evidence="1">
    <location>
        <begin position="66"/>
        <end position="372"/>
    </location>
</feature>
<keyword evidence="4" id="KW-1185">Reference proteome</keyword>
<evidence type="ECO:0000313" key="3">
    <source>
        <dbReference type="EMBL" id="KAK8854932.1"/>
    </source>
</evidence>